<dbReference type="CDD" id="cd13132">
    <property type="entry name" value="MATE_eukaryotic"/>
    <property type="match status" value="1"/>
</dbReference>
<proteinExistence type="inferred from homology"/>
<evidence type="ECO:0000256" key="3">
    <source>
        <dbReference type="ARBA" id="ARBA00022692"/>
    </source>
</evidence>
<evidence type="ECO:0000313" key="7">
    <source>
        <dbReference type="Proteomes" id="UP000235220"/>
    </source>
</evidence>
<keyword evidence="3 6" id="KW-0812">Transmembrane</keyword>
<gene>
    <name evidence="8" type="primary">LOC108997704</name>
</gene>
<dbReference type="GO" id="GO:0015297">
    <property type="term" value="F:antiporter activity"/>
    <property type="evidence" value="ECO:0007669"/>
    <property type="project" value="InterPro"/>
</dbReference>
<dbReference type="GeneID" id="108997704"/>
<dbReference type="OrthoDB" id="2126698at2759"/>
<dbReference type="GO" id="GO:0016020">
    <property type="term" value="C:membrane"/>
    <property type="evidence" value="ECO:0000318"/>
    <property type="project" value="GO_Central"/>
</dbReference>
<evidence type="ECO:0000256" key="4">
    <source>
        <dbReference type="ARBA" id="ARBA00022989"/>
    </source>
</evidence>
<dbReference type="Pfam" id="PF01554">
    <property type="entry name" value="MatE"/>
    <property type="match status" value="2"/>
</dbReference>
<dbReference type="GO" id="GO:1990961">
    <property type="term" value="P:xenobiotic detoxification by transmembrane export across the plasma membrane"/>
    <property type="evidence" value="ECO:0007669"/>
    <property type="project" value="InterPro"/>
</dbReference>
<feature type="transmembrane region" description="Helical" evidence="6">
    <location>
        <begin position="281"/>
        <end position="304"/>
    </location>
</feature>
<dbReference type="GO" id="GO:0022857">
    <property type="term" value="F:transmembrane transporter activity"/>
    <property type="evidence" value="ECO:0000318"/>
    <property type="project" value="GO_Central"/>
</dbReference>
<dbReference type="InterPro" id="IPR002528">
    <property type="entry name" value="MATE_fam"/>
</dbReference>
<dbReference type="Gramene" id="Jr03_20060_p1">
    <property type="protein sequence ID" value="cds.Jr03_20060_p1"/>
    <property type="gene ID" value="Jr03_20060"/>
</dbReference>
<comment type="similarity">
    <text evidence="2 6">Belongs to the multi antimicrobial extrusion (MATE) (TC 2.A.66.1) family.</text>
</comment>
<accession>A0A2I4FD91</accession>
<comment type="subcellular location">
    <subcellularLocation>
        <location evidence="1">Membrane</location>
        <topology evidence="1">Multi-pass membrane protein</topology>
    </subcellularLocation>
</comment>
<organism evidence="7 8">
    <name type="scientific">Juglans regia</name>
    <name type="common">English walnut</name>
    <dbReference type="NCBI Taxonomy" id="51240"/>
    <lineage>
        <taxon>Eukaryota</taxon>
        <taxon>Viridiplantae</taxon>
        <taxon>Streptophyta</taxon>
        <taxon>Embryophyta</taxon>
        <taxon>Tracheophyta</taxon>
        <taxon>Spermatophyta</taxon>
        <taxon>Magnoliopsida</taxon>
        <taxon>eudicotyledons</taxon>
        <taxon>Gunneridae</taxon>
        <taxon>Pentapetalae</taxon>
        <taxon>rosids</taxon>
        <taxon>fabids</taxon>
        <taxon>Fagales</taxon>
        <taxon>Juglandaceae</taxon>
        <taxon>Juglans</taxon>
    </lineage>
</organism>
<evidence type="ECO:0000313" key="8">
    <source>
        <dbReference type="RefSeq" id="XP_035544883.1"/>
    </source>
</evidence>
<reference evidence="8" key="1">
    <citation type="submission" date="2025-08" db="UniProtKB">
        <authorList>
            <consortium name="RefSeq"/>
        </authorList>
    </citation>
    <scope>IDENTIFICATION</scope>
    <source>
        <tissue evidence="8">Leaves</tissue>
    </source>
</reference>
<dbReference type="PANTHER" id="PTHR11206">
    <property type="entry name" value="MULTIDRUG RESISTANCE PROTEIN"/>
    <property type="match status" value="1"/>
</dbReference>
<keyword evidence="4 6" id="KW-1133">Transmembrane helix</keyword>
<dbReference type="Proteomes" id="UP000235220">
    <property type="component" value="Chromosome 3"/>
</dbReference>
<feature type="transmembrane region" description="Helical" evidence="6">
    <location>
        <begin position="176"/>
        <end position="196"/>
    </location>
</feature>
<evidence type="ECO:0000256" key="6">
    <source>
        <dbReference type="RuleBase" id="RU004914"/>
    </source>
</evidence>
<feature type="transmembrane region" description="Helical" evidence="6">
    <location>
        <begin position="251"/>
        <end position="275"/>
    </location>
</feature>
<sequence length="480" mass="52836">MDERLLRSEVPKETSNLPKRIWVESRKIWKVAFPSMISRVTQFGVFVVTQAFIGHFGEVDLAAYALVQIIAVRFVNGILLGMSSATETLCGQAFGAGQYHMLGIYLQRSWIINIATATILAPVFIFSTPIFKLLGEEEDVAEVAGYISLWFIPVLYYFPFTFSTQKYLQAQLKNSVVGFLSTGAFVLHILLSWLFVIKLDFGIPGAMASMAIAFWSVVIGMFVYVFGGWCPNTWRGFTVAAFHDLLPIVKLSISSGVMLCLELWYNAVLVLLAGYAKNSTVAVSAFSICLNIVAWEFMIFFGFLSASSVRVSNELGRGDAEAAKFSIKVITSTSICLGVLAWILCSVFERKLAYLFTSDEEVAESVLDLSALLGISVFLNSIQPVLSGVAVGSGRQGLVAYINIGSYFLIGVPVGVLLAFVADLEIKGLWIGMIIGIVVQCLVLGYITFRTDWNEQVKKASERLNRWFLNSPEESNANSA</sequence>
<keyword evidence="7" id="KW-1185">Reference proteome</keyword>
<dbReference type="AlphaFoldDB" id="A0A2I4FD91"/>
<dbReference type="NCBIfam" id="TIGR00797">
    <property type="entry name" value="matE"/>
    <property type="match status" value="1"/>
</dbReference>
<dbReference type="InterPro" id="IPR045069">
    <property type="entry name" value="MATE_euk"/>
</dbReference>
<protein>
    <recommendedName>
        <fullName evidence="6">Protein DETOXIFICATION</fullName>
    </recommendedName>
    <alternativeName>
        <fullName evidence="6">Multidrug and toxic compound extrusion protein</fullName>
    </alternativeName>
</protein>
<keyword evidence="5 6" id="KW-0472">Membrane</keyword>
<evidence type="ECO:0000256" key="1">
    <source>
        <dbReference type="ARBA" id="ARBA00004141"/>
    </source>
</evidence>
<evidence type="ECO:0000256" key="5">
    <source>
        <dbReference type="ARBA" id="ARBA00023136"/>
    </source>
</evidence>
<name>A0A2I4FD91_JUGRE</name>
<feature type="transmembrane region" description="Helical" evidence="6">
    <location>
        <begin position="325"/>
        <end position="349"/>
    </location>
</feature>
<dbReference type="RefSeq" id="XP_035544883.1">
    <property type="nucleotide sequence ID" value="XM_035688990.1"/>
</dbReference>
<feature type="transmembrane region" description="Helical" evidence="6">
    <location>
        <begin position="143"/>
        <end position="164"/>
    </location>
</feature>
<feature type="transmembrane region" description="Helical" evidence="6">
    <location>
        <begin position="369"/>
        <end position="391"/>
    </location>
</feature>
<evidence type="ECO:0000256" key="2">
    <source>
        <dbReference type="ARBA" id="ARBA00010199"/>
    </source>
</evidence>
<feature type="transmembrane region" description="Helical" evidence="6">
    <location>
        <begin position="208"/>
        <end position="230"/>
    </location>
</feature>
<dbReference type="GO" id="GO:0042910">
    <property type="term" value="F:xenobiotic transmembrane transporter activity"/>
    <property type="evidence" value="ECO:0007669"/>
    <property type="project" value="InterPro"/>
</dbReference>
<feature type="transmembrane region" description="Helical" evidence="6">
    <location>
        <begin position="110"/>
        <end position="131"/>
    </location>
</feature>
<feature type="transmembrane region" description="Helical" evidence="6">
    <location>
        <begin position="428"/>
        <end position="449"/>
    </location>
</feature>
<feature type="transmembrane region" description="Helical" evidence="6">
    <location>
        <begin position="398"/>
        <end position="422"/>
    </location>
</feature>